<protein>
    <submittedName>
        <fullName evidence="1">Uncharacterized protein</fullName>
    </submittedName>
</protein>
<evidence type="ECO:0000313" key="1">
    <source>
        <dbReference type="EMBL" id="KAK7809510.1"/>
    </source>
</evidence>
<comment type="caution">
    <text evidence="1">The sequence shown here is derived from an EMBL/GenBank/DDBJ whole genome shotgun (WGS) entry which is preliminary data.</text>
</comment>
<organism evidence="1 2">
    <name type="scientific">Myodes glareolus</name>
    <name type="common">Bank vole</name>
    <name type="synonym">Clethrionomys glareolus</name>
    <dbReference type="NCBI Taxonomy" id="447135"/>
    <lineage>
        <taxon>Eukaryota</taxon>
        <taxon>Metazoa</taxon>
        <taxon>Chordata</taxon>
        <taxon>Craniata</taxon>
        <taxon>Vertebrata</taxon>
        <taxon>Euteleostomi</taxon>
        <taxon>Mammalia</taxon>
        <taxon>Eutheria</taxon>
        <taxon>Euarchontoglires</taxon>
        <taxon>Glires</taxon>
        <taxon>Rodentia</taxon>
        <taxon>Myomorpha</taxon>
        <taxon>Muroidea</taxon>
        <taxon>Cricetidae</taxon>
        <taxon>Arvicolinae</taxon>
        <taxon>Myodes</taxon>
    </lineage>
</organism>
<reference evidence="1 2" key="1">
    <citation type="journal article" date="2023" name="bioRxiv">
        <title>Conserved and derived expression patterns and positive selection on dental genes reveal complex evolutionary context of ever-growing rodent molars.</title>
        <authorList>
            <person name="Calamari Z.T."/>
            <person name="Song A."/>
            <person name="Cohen E."/>
            <person name="Akter M."/>
            <person name="Roy R.D."/>
            <person name="Hallikas O."/>
            <person name="Christensen M.M."/>
            <person name="Li P."/>
            <person name="Marangoni P."/>
            <person name="Jernvall J."/>
            <person name="Klein O.D."/>
        </authorList>
    </citation>
    <scope>NUCLEOTIDE SEQUENCE [LARGE SCALE GENOMIC DNA]</scope>
    <source>
        <strain evidence="1">V071</strain>
    </source>
</reference>
<name>A0AAW0I4Q2_MYOGA</name>
<accession>A0AAW0I4Q2</accession>
<keyword evidence="2" id="KW-1185">Reference proteome</keyword>
<evidence type="ECO:0000313" key="2">
    <source>
        <dbReference type="Proteomes" id="UP001488838"/>
    </source>
</evidence>
<dbReference type="EMBL" id="JBBHLL010000216">
    <property type="protein sequence ID" value="KAK7809510.1"/>
    <property type="molecule type" value="Genomic_DNA"/>
</dbReference>
<sequence>MSNKAHSLLWNIRQLSALLPRSRVLRIYPLGFCRSEVFHSKWNLRNCLLNGFEDGLRPSVRHLFQGILKSVDGYTQAKGVRHRVVFKFGKVLCPRRLSSDSEHSLVSDGASDHVLMKINFHHTSSEDVFTK</sequence>
<proteinExistence type="predicted"/>
<gene>
    <name evidence="1" type="ORF">U0070_000867</name>
</gene>
<dbReference type="Proteomes" id="UP001488838">
    <property type="component" value="Unassembled WGS sequence"/>
</dbReference>
<dbReference type="AlphaFoldDB" id="A0AAW0I4Q2"/>